<protein>
    <submittedName>
        <fullName evidence="1">Phosphonate C-P lyase system protein PhnH</fullName>
    </submittedName>
</protein>
<name>A0ABV7TGI0_9RHOB</name>
<dbReference type="Pfam" id="PF05845">
    <property type="entry name" value="PhnH"/>
    <property type="match status" value="1"/>
</dbReference>
<dbReference type="Gene3D" id="3.40.50.11310">
    <property type="entry name" value="Bacterial phosphonate metabolism protein PhnH"/>
    <property type="match status" value="1"/>
</dbReference>
<dbReference type="SUPFAM" id="SSF159709">
    <property type="entry name" value="PhnH-like"/>
    <property type="match status" value="1"/>
</dbReference>
<evidence type="ECO:0000313" key="1">
    <source>
        <dbReference type="EMBL" id="MFC3614436.1"/>
    </source>
</evidence>
<comment type="caution">
    <text evidence="1">The sequence shown here is derived from an EMBL/GenBank/DDBJ whole genome shotgun (WGS) entry which is preliminary data.</text>
</comment>
<dbReference type="PIRSF" id="PIRSF020680">
    <property type="entry name" value="PhnH"/>
    <property type="match status" value="1"/>
</dbReference>
<accession>A0ABV7TGI0</accession>
<reference evidence="2" key="1">
    <citation type="journal article" date="2019" name="Int. J. Syst. Evol. Microbiol.">
        <title>The Global Catalogue of Microorganisms (GCM) 10K type strain sequencing project: providing services to taxonomists for standard genome sequencing and annotation.</title>
        <authorList>
            <consortium name="The Broad Institute Genomics Platform"/>
            <consortium name="The Broad Institute Genome Sequencing Center for Infectious Disease"/>
            <person name="Wu L."/>
            <person name="Ma J."/>
        </authorList>
    </citation>
    <scope>NUCLEOTIDE SEQUENCE [LARGE SCALE GENOMIC DNA]</scope>
    <source>
        <strain evidence="2">KCTC 42911</strain>
    </source>
</reference>
<sequence length="190" mass="19848">MKQVQRFAGGFAEPPVDAAHAFRGAMTAMARPGEIRRLAGAVPPAPLSPAAGALVLTLCDVDTVLHLAGAADCEAVRGWVAFHTGAPVGSAEEADFALGRWADLQPVDRFRIGTSENPDRSATLIVEMPELVAEGAVLIGPGIREVAHLNLPDAGLLARNAALFPLGFDCFFTCGDRVAGLPRSTHIMEG</sequence>
<gene>
    <name evidence="1" type="primary">phnH</name>
    <name evidence="1" type="ORF">ACFORG_11735</name>
</gene>
<dbReference type="InterPro" id="IPR038058">
    <property type="entry name" value="PhnH-like_sp"/>
</dbReference>
<dbReference type="GO" id="GO:0016829">
    <property type="term" value="F:lyase activity"/>
    <property type="evidence" value="ECO:0007669"/>
    <property type="project" value="UniProtKB-KW"/>
</dbReference>
<dbReference type="InterPro" id="IPR008772">
    <property type="entry name" value="Phosphonate_metab_PhnH"/>
</dbReference>
<dbReference type="NCBIfam" id="TIGR03292">
    <property type="entry name" value="PhnH_redo"/>
    <property type="match status" value="1"/>
</dbReference>
<proteinExistence type="predicted"/>
<dbReference type="EMBL" id="JBHRXI010000010">
    <property type="protein sequence ID" value="MFC3614436.1"/>
    <property type="molecule type" value="Genomic_DNA"/>
</dbReference>
<organism evidence="1 2">
    <name type="scientific">Lutimaribacter marinistellae</name>
    <dbReference type="NCBI Taxonomy" id="1820329"/>
    <lineage>
        <taxon>Bacteria</taxon>
        <taxon>Pseudomonadati</taxon>
        <taxon>Pseudomonadota</taxon>
        <taxon>Alphaproteobacteria</taxon>
        <taxon>Rhodobacterales</taxon>
        <taxon>Roseobacteraceae</taxon>
        <taxon>Lutimaribacter</taxon>
    </lineage>
</organism>
<keyword evidence="2" id="KW-1185">Reference proteome</keyword>
<evidence type="ECO:0000313" key="2">
    <source>
        <dbReference type="Proteomes" id="UP001595629"/>
    </source>
</evidence>
<keyword evidence="1" id="KW-0456">Lyase</keyword>
<dbReference type="RefSeq" id="WP_386735673.1">
    <property type="nucleotide sequence ID" value="NZ_JBHRXI010000010.1"/>
</dbReference>
<dbReference type="Proteomes" id="UP001595629">
    <property type="component" value="Unassembled WGS sequence"/>
</dbReference>